<dbReference type="EMBL" id="CAXDID020000067">
    <property type="protein sequence ID" value="CAL6012725.1"/>
    <property type="molecule type" value="Genomic_DNA"/>
</dbReference>
<dbReference type="EMBL" id="CATOUU010000884">
    <property type="protein sequence ID" value="CAI9957174.1"/>
    <property type="molecule type" value="Genomic_DNA"/>
</dbReference>
<reference evidence="2 3" key="2">
    <citation type="submission" date="2024-07" db="EMBL/GenBank/DDBJ databases">
        <authorList>
            <person name="Akdeniz Z."/>
        </authorList>
    </citation>
    <scope>NUCLEOTIDE SEQUENCE [LARGE SCALE GENOMIC DNA]</scope>
</reference>
<protein>
    <submittedName>
        <fullName evidence="2">Hypothetical_protein</fullName>
    </submittedName>
</protein>
<gene>
    <name evidence="2" type="ORF">HINF_LOCUS23440</name>
    <name evidence="1" type="ORF">HINF_LOCUS44819</name>
</gene>
<dbReference type="AlphaFoldDB" id="A0AA86UII4"/>
<reference evidence="1" key="1">
    <citation type="submission" date="2023-06" db="EMBL/GenBank/DDBJ databases">
        <authorList>
            <person name="Kurt Z."/>
        </authorList>
    </citation>
    <scope>NUCLEOTIDE SEQUENCE</scope>
</reference>
<comment type="caution">
    <text evidence="1">The sequence shown here is derived from an EMBL/GenBank/DDBJ whole genome shotgun (WGS) entry which is preliminary data.</text>
</comment>
<sequence length="136" mass="16688">MNQNEQNINYLKQIQQYICERALHDRIVVKAKELLMLFQTAKIEEKTKIEEEFMDIVVSSNALQLYRLRLNHRLLQIVILRQTIVITAHRDKYYYWFPTCCFLLLRNKFVRQIVELTNIQLVDTMLRTVQRRRSWW</sequence>
<organism evidence="1">
    <name type="scientific">Hexamita inflata</name>
    <dbReference type="NCBI Taxonomy" id="28002"/>
    <lineage>
        <taxon>Eukaryota</taxon>
        <taxon>Metamonada</taxon>
        <taxon>Diplomonadida</taxon>
        <taxon>Hexamitidae</taxon>
        <taxon>Hexamitinae</taxon>
        <taxon>Hexamita</taxon>
    </lineage>
</organism>
<evidence type="ECO:0000313" key="2">
    <source>
        <dbReference type="EMBL" id="CAL6012725.1"/>
    </source>
</evidence>
<evidence type="ECO:0000313" key="3">
    <source>
        <dbReference type="Proteomes" id="UP001642409"/>
    </source>
</evidence>
<accession>A0AA86UII4</accession>
<name>A0AA86UII4_9EUKA</name>
<keyword evidence="3" id="KW-1185">Reference proteome</keyword>
<evidence type="ECO:0000313" key="1">
    <source>
        <dbReference type="EMBL" id="CAI9957174.1"/>
    </source>
</evidence>
<dbReference type="Proteomes" id="UP001642409">
    <property type="component" value="Unassembled WGS sequence"/>
</dbReference>
<proteinExistence type="predicted"/>